<dbReference type="Gene3D" id="3.40.50.1400">
    <property type="match status" value="2"/>
</dbReference>
<dbReference type="PANTHER" id="PTHR33542:SF3">
    <property type="entry name" value="SIROHYDROCHLORIN FERROCHELATASE, CHLOROPLASTIC"/>
    <property type="match status" value="1"/>
</dbReference>
<dbReference type="AlphaFoldDB" id="A0A0W8F985"/>
<dbReference type="InterPro" id="IPR010388">
    <property type="entry name" value="Anaerobic_Co-chelatase"/>
</dbReference>
<dbReference type="EC" id="4.99.1.3" evidence="1"/>
<reference evidence="1" key="1">
    <citation type="journal article" date="2015" name="Proc. Natl. Acad. Sci. U.S.A.">
        <title>Networks of energetic and metabolic interactions define dynamics in microbial communities.</title>
        <authorList>
            <person name="Embree M."/>
            <person name="Liu J.K."/>
            <person name="Al-Bassam M.M."/>
            <person name="Zengler K."/>
        </authorList>
    </citation>
    <scope>NUCLEOTIDE SEQUENCE</scope>
</reference>
<proteinExistence type="predicted"/>
<dbReference type="GO" id="GO:0019251">
    <property type="term" value="P:anaerobic cobalamin biosynthetic process"/>
    <property type="evidence" value="ECO:0007669"/>
    <property type="project" value="InterPro"/>
</dbReference>
<sequence length="299" mass="33058">MMLIDSPEKTGMLLVPYGSASPRAMATYEKILALYRKDYPGMPVLLAFTSRLMIKRLQEREGIAIPNIEEALGKLSGQGCKQVVVQSLQIVPGGEFHRLVSLSREYEKKDADPERRLKITIGLPLLSCLEDCRRVSEALPDLWRPSRDAESKEGDETVRKSQFAVESKKEAVLLAGHGTGHPADAIYSQMAQVLKKDYGQVLLGTIEGFPSLLEMIDELKVIGAQKVRLRPFLLVAGGHAENDISGPAPDSWKSSLERAGIEVDFHLSALGEIEGIVQILKEHSLKALEEMEMQADRRG</sequence>
<dbReference type="SUPFAM" id="SSF53800">
    <property type="entry name" value="Chelatase"/>
    <property type="match status" value="1"/>
</dbReference>
<organism evidence="1">
    <name type="scientific">hydrocarbon metagenome</name>
    <dbReference type="NCBI Taxonomy" id="938273"/>
    <lineage>
        <taxon>unclassified sequences</taxon>
        <taxon>metagenomes</taxon>
        <taxon>ecological metagenomes</taxon>
    </lineage>
</organism>
<dbReference type="EMBL" id="LNQE01001443">
    <property type="protein sequence ID" value="KUG17424.1"/>
    <property type="molecule type" value="Genomic_DNA"/>
</dbReference>
<accession>A0A0W8F985</accession>
<keyword evidence="1" id="KW-0456">Lyase</keyword>
<dbReference type="CDD" id="cd03413">
    <property type="entry name" value="CbiK_C"/>
    <property type="match status" value="1"/>
</dbReference>
<comment type="caution">
    <text evidence="1">The sequence shown here is derived from an EMBL/GenBank/DDBJ whole genome shotgun (WGS) entry which is preliminary data.</text>
</comment>
<protein>
    <submittedName>
        <fullName evidence="1">Sirohydrochlorin cobaltochelatase cbik</fullName>
        <ecNumber evidence="1">4.99.1.3</ecNumber>
    </submittedName>
</protein>
<dbReference type="PANTHER" id="PTHR33542">
    <property type="entry name" value="SIROHYDROCHLORIN FERROCHELATASE, CHLOROPLASTIC"/>
    <property type="match status" value="1"/>
</dbReference>
<dbReference type="Pfam" id="PF06180">
    <property type="entry name" value="CbiK"/>
    <property type="match status" value="1"/>
</dbReference>
<dbReference type="GO" id="GO:0016852">
    <property type="term" value="F:sirohydrochlorin cobaltochelatase activity"/>
    <property type="evidence" value="ECO:0007669"/>
    <property type="project" value="UniProtKB-EC"/>
</dbReference>
<name>A0A0W8F985_9ZZZZ</name>
<dbReference type="InterPro" id="IPR050963">
    <property type="entry name" value="Sirohydro_Cobaltochel/CbiX"/>
</dbReference>
<dbReference type="PIRSF" id="PIRSF033579">
    <property type="entry name" value="Anaer_Co_chel"/>
    <property type="match status" value="1"/>
</dbReference>
<evidence type="ECO:0000313" key="1">
    <source>
        <dbReference type="EMBL" id="KUG17424.1"/>
    </source>
</evidence>
<gene>
    <name evidence="1" type="ORF">ASZ90_012903</name>
</gene>